<evidence type="ECO:0000313" key="4">
    <source>
        <dbReference type="EMBL" id="CAL4805047.1"/>
    </source>
</evidence>
<evidence type="ECO:0000313" key="5">
    <source>
        <dbReference type="Proteomes" id="UP001152797"/>
    </source>
</evidence>
<dbReference type="Proteomes" id="UP001152797">
    <property type="component" value="Unassembled WGS sequence"/>
</dbReference>
<keyword evidence="5" id="KW-1185">Reference proteome</keyword>
<feature type="compositionally biased region" description="Polar residues" evidence="1">
    <location>
        <begin position="271"/>
        <end position="283"/>
    </location>
</feature>
<feature type="compositionally biased region" description="Basic and acidic residues" evidence="1">
    <location>
        <begin position="230"/>
        <end position="241"/>
    </location>
</feature>
<dbReference type="Gene3D" id="3.40.50.11980">
    <property type="match status" value="1"/>
</dbReference>
<feature type="compositionally biased region" description="Basic and acidic residues" evidence="1">
    <location>
        <begin position="249"/>
        <end position="262"/>
    </location>
</feature>
<proteinExistence type="predicted"/>
<dbReference type="EMBL" id="CAMXCT020006654">
    <property type="protein sequence ID" value="CAL1171110.1"/>
    <property type="molecule type" value="Genomic_DNA"/>
</dbReference>
<accession>A0A9P1LZK6</accession>
<comment type="caution">
    <text evidence="2">The sequence shown here is derived from an EMBL/GenBank/DDBJ whole genome shotgun (WGS) entry which is preliminary data.</text>
</comment>
<evidence type="ECO:0000256" key="1">
    <source>
        <dbReference type="SAM" id="MobiDB-lite"/>
    </source>
</evidence>
<evidence type="ECO:0000313" key="2">
    <source>
        <dbReference type="EMBL" id="CAI4017735.1"/>
    </source>
</evidence>
<feature type="region of interest" description="Disordered" evidence="1">
    <location>
        <begin position="1"/>
        <end position="61"/>
    </location>
</feature>
<reference evidence="2" key="1">
    <citation type="submission" date="2022-10" db="EMBL/GenBank/DDBJ databases">
        <authorList>
            <person name="Chen Y."/>
            <person name="Dougan E. K."/>
            <person name="Chan C."/>
            <person name="Rhodes N."/>
            <person name="Thang M."/>
        </authorList>
    </citation>
    <scope>NUCLEOTIDE SEQUENCE</scope>
</reference>
<gene>
    <name evidence="2" type="ORF">C1SCF055_LOCUS42355</name>
</gene>
<dbReference type="EMBL" id="CAMXCT030006654">
    <property type="protein sequence ID" value="CAL4805047.1"/>
    <property type="molecule type" value="Genomic_DNA"/>
</dbReference>
<name>A0A9P1LZK6_9DINO</name>
<evidence type="ECO:0000313" key="3">
    <source>
        <dbReference type="EMBL" id="CAL1171110.1"/>
    </source>
</evidence>
<organism evidence="2">
    <name type="scientific">Cladocopium goreaui</name>
    <dbReference type="NCBI Taxonomy" id="2562237"/>
    <lineage>
        <taxon>Eukaryota</taxon>
        <taxon>Sar</taxon>
        <taxon>Alveolata</taxon>
        <taxon>Dinophyceae</taxon>
        <taxon>Suessiales</taxon>
        <taxon>Symbiodiniaceae</taxon>
        <taxon>Cladocopium</taxon>
    </lineage>
</organism>
<feature type="region of interest" description="Disordered" evidence="1">
    <location>
        <begin position="229"/>
        <end position="283"/>
    </location>
</feature>
<dbReference type="OrthoDB" id="539213at2759"/>
<feature type="non-terminal residue" evidence="2">
    <location>
        <position position="1"/>
    </location>
</feature>
<dbReference type="EMBL" id="CAMXCT010006654">
    <property type="protein sequence ID" value="CAI4017735.1"/>
    <property type="molecule type" value="Genomic_DNA"/>
</dbReference>
<sequence>AMTGSQPKDSKGRRDGTFSSLLSAVRAQSGEGAGLRKSGAVTAGPQKWQGKMQEPQVQGTRSGYLHPRVHEGGHAFFGSKAVPEKLPDMDNEGRPFNLKLVVVNFNNAVTLEPKKLRHLKVKELTKSKYKVIGVIYQNWEAWDGDEWCQGIPEESGRTLLSADDEMTIKCAYHRNCCILDNDNYKDWLHLLRKDEIREWYQFSRGRIHMKYFFDSVGFFETLDGNAVRGASEEREEREEKRKSRNRSRARVEEEARNQRYSEDAWSAPSGIDNTPPETAESSMLSDPVGLRYAQQHNRAKFNLWGAHPLFYALCNWSEKGESLKAYAERKVGQAAEMKRFGAAYFASASRQDALPQIIVEALTSE</sequence>
<reference evidence="3" key="2">
    <citation type="submission" date="2024-04" db="EMBL/GenBank/DDBJ databases">
        <authorList>
            <person name="Chen Y."/>
            <person name="Shah S."/>
            <person name="Dougan E. K."/>
            <person name="Thang M."/>
            <person name="Chan C."/>
        </authorList>
    </citation>
    <scope>NUCLEOTIDE SEQUENCE [LARGE SCALE GENOMIC DNA]</scope>
</reference>
<protein>
    <submittedName>
        <fullName evidence="4">RNase NYN domain-containing protein</fullName>
    </submittedName>
</protein>
<dbReference type="AlphaFoldDB" id="A0A9P1LZK6"/>